<sequence>MLPVLLFPQFDPVLVHLGPLTIRWYALSYIAGIVLGIALLRRLVRLAPRAGTAEQADDFLGWVTLGVLLGGRLGYILFYQPGYYLTHPLAILKVWQGGMSFHGGALGVIIAMALFTWYNRINFLAFADRVTVAVPIGLGLGRIANFINGELWGREAPASLPWAMIFPDAGGIPRHPSELYEALTEGLLLFLVMFAASRKQSLRERPGFLAGLFLVGYGCARSFCEFFREPDSFLGFLPGGLTMGQLLCIPMIIAGGALIMHARRSPAYAGLPLTDAETAES</sequence>
<dbReference type="InterPro" id="IPR001640">
    <property type="entry name" value="Lgt"/>
</dbReference>
<evidence type="ECO:0000313" key="11">
    <source>
        <dbReference type="Proteomes" id="UP000195072"/>
    </source>
</evidence>
<dbReference type="GO" id="GO:0042158">
    <property type="term" value="P:lipoprotein biosynthetic process"/>
    <property type="evidence" value="ECO:0007669"/>
    <property type="project" value="UniProtKB-UniRule"/>
</dbReference>
<evidence type="ECO:0000313" key="10">
    <source>
        <dbReference type="Proteomes" id="UP000075360"/>
    </source>
</evidence>
<dbReference type="GO" id="GO:0008961">
    <property type="term" value="F:phosphatidylglycerol-prolipoprotein diacylglyceryl transferase activity"/>
    <property type="evidence" value="ECO:0007669"/>
    <property type="project" value="UniProtKB-UniRule"/>
</dbReference>
<dbReference type="Pfam" id="PF01790">
    <property type="entry name" value="LGT"/>
    <property type="match status" value="1"/>
</dbReference>
<keyword evidence="4 7" id="KW-0812">Transmembrane</keyword>
<dbReference type="Proteomes" id="UP000195072">
    <property type="component" value="Unassembled WGS sequence"/>
</dbReference>
<dbReference type="NCBIfam" id="TIGR00544">
    <property type="entry name" value="lgt"/>
    <property type="match status" value="1"/>
</dbReference>
<comment type="function">
    <text evidence="7">Catalyzes the transfer of the diacylglyceryl group from phosphatidylglycerol to the sulfhydryl group of the N-terminal cysteine of a prolipoprotein, the first step in the formation of mature lipoproteins.</text>
</comment>
<reference evidence="8 10" key="2">
    <citation type="submission" date="2015-06" db="EMBL/GenBank/DDBJ databases">
        <title>Improved classification and identification of acetic acid bacteria using matrix-assisted laser desorption/ionization time-of-flight mass spectrometry; Gluconobacter nephelii and Gluconobacter uchimurae are later heterotypic synonyms of Gluconobacter japonicus and Gluconobacter oxydans, respectively.</title>
        <authorList>
            <person name="Li L."/>
            <person name="Cleenwerck I."/>
            <person name="De Vuyst L."/>
            <person name="Vandamme P."/>
        </authorList>
    </citation>
    <scope>NUCLEOTIDE SEQUENCE [LARGE SCALE GENOMIC DNA]</scope>
    <source>
        <strain evidence="8 10">LMG 23690</strain>
    </source>
</reference>
<feature type="binding site" evidence="7">
    <location>
        <position position="142"/>
    </location>
    <ligand>
        <name>a 1,2-diacyl-sn-glycero-3-phospho-(1'-sn-glycerol)</name>
        <dbReference type="ChEBI" id="CHEBI:64716"/>
    </ligand>
</feature>
<gene>
    <name evidence="7" type="primary">lgt</name>
    <name evidence="8" type="ORF">AD948_12205</name>
    <name evidence="9" type="ORF">HK16_16200</name>
</gene>
<dbReference type="EMBL" id="LHZU01000139">
    <property type="protein sequence ID" value="KXV58222.1"/>
    <property type="molecule type" value="Genomic_DNA"/>
</dbReference>
<comment type="catalytic activity">
    <reaction evidence="7">
        <text>L-cysteinyl-[prolipoprotein] + a 1,2-diacyl-sn-glycero-3-phospho-(1'-sn-glycerol) = an S-1,2-diacyl-sn-glyceryl-L-cysteinyl-[prolipoprotein] + sn-glycerol 1-phosphate + H(+)</text>
        <dbReference type="Rhea" id="RHEA:56712"/>
        <dbReference type="Rhea" id="RHEA-COMP:14679"/>
        <dbReference type="Rhea" id="RHEA-COMP:14680"/>
        <dbReference type="ChEBI" id="CHEBI:15378"/>
        <dbReference type="ChEBI" id="CHEBI:29950"/>
        <dbReference type="ChEBI" id="CHEBI:57685"/>
        <dbReference type="ChEBI" id="CHEBI:64716"/>
        <dbReference type="ChEBI" id="CHEBI:140658"/>
        <dbReference type="EC" id="2.5.1.145"/>
    </reaction>
</comment>
<evidence type="ECO:0000313" key="8">
    <source>
        <dbReference type="EMBL" id="KXV58222.1"/>
    </source>
</evidence>
<evidence type="ECO:0000256" key="1">
    <source>
        <dbReference type="ARBA" id="ARBA00007150"/>
    </source>
</evidence>
<keyword evidence="5 7" id="KW-1133">Transmembrane helix</keyword>
<dbReference type="GO" id="GO:0005886">
    <property type="term" value="C:plasma membrane"/>
    <property type="evidence" value="ECO:0007669"/>
    <property type="project" value="UniProtKB-SubCell"/>
</dbReference>
<dbReference type="UniPathway" id="UPA00664"/>
<keyword evidence="2 7" id="KW-1003">Cell membrane</keyword>
<reference evidence="9 11" key="1">
    <citation type="submission" date="2014-06" db="EMBL/GenBank/DDBJ databases">
        <authorList>
            <person name="Ju J."/>
            <person name="Zhang J."/>
        </authorList>
    </citation>
    <scope>NUCLEOTIDE SEQUENCE [LARGE SCALE GENOMIC DNA]</scope>
    <source>
        <strain evidence="9">DmL_050</strain>
    </source>
</reference>
<dbReference type="PANTHER" id="PTHR30589:SF0">
    <property type="entry name" value="PHOSPHATIDYLGLYCEROL--PROLIPOPROTEIN DIACYLGLYCERYL TRANSFERASE"/>
    <property type="match status" value="1"/>
</dbReference>
<dbReference type="PATRIC" id="fig|446692.4.peg.3869"/>
<organism evidence="8 10">
    <name type="scientific">Acetobacter senegalensis</name>
    <dbReference type="NCBI Taxonomy" id="446692"/>
    <lineage>
        <taxon>Bacteria</taxon>
        <taxon>Pseudomonadati</taxon>
        <taxon>Pseudomonadota</taxon>
        <taxon>Alphaproteobacteria</taxon>
        <taxon>Acetobacterales</taxon>
        <taxon>Acetobacteraceae</taxon>
        <taxon>Acetobacter</taxon>
    </lineage>
</organism>
<evidence type="ECO:0000313" key="9">
    <source>
        <dbReference type="EMBL" id="OUL65522.1"/>
    </source>
</evidence>
<dbReference type="PROSITE" id="PS01311">
    <property type="entry name" value="LGT"/>
    <property type="match status" value="1"/>
</dbReference>
<dbReference type="RefSeq" id="WP_061472203.1">
    <property type="nucleotide sequence ID" value="NZ_JOOZ01000060.1"/>
</dbReference>
<feature type="transmembrane region" description="Helical" evidence="7">
    <location>
        <begin position="240"/>
        <end position="260"/>
    </location>
</feature>
<keyword evidence="3 7" id="KW-0808">Transferase</keyword>
<evidence type="ECO:0000256" key="7">
    <source>
        <dbReference type="HAMAP-Rule" id="MF_01147"/>
    </source>
</evidence>
<comment type="pathway">
    <text evidence="7">Protein modification; lipoprotein biosynthesis (diacylglyceryl transfer).</text>
</comment>
<comment type="similarity">
    <text evidence="1 7">Belongs to the Lgt family.</text>
</comment>
<evidence type="ECO:0000256" key="3">
    <source>
        <dbReference type="ARBA" id="ARBA00022679"/>
    </source>
</evidence>
<comment type="caution">
    <text evidence="8">The sequence shown here is derived from an EMBL/GenBank/DDBJ whole genome shotgun (WGS) entry which is preliminary data.</text>
</comment>
<evidence type="ECO:0000256" key="6">
    <source>
        <dbReference type="ARBA" id="ARBA00023136"/>
    </source>
</evidence>
<dbReference type="HAMAP" id="MF_01147">
    <property type="entry name" value="Lgt"/>
    <property type="match status" value="1"/>
</dbReference>
<protein>
    <recommendedName>
        <fullName evidence="7">Phosphatidylglycerol--prolipoprotein diacylglyceryl transferase</fullName>
        <ecNumber evidence="7">2.5.1.145</ecNumber>
    </recommendedName>
</protein>
<name>A0A149TYL3_9PROT</name>
<accession>A0A149TYL3</accession>
<proteinExistence type="inferred from homology"/>
<dbReference type="EC" id="2.5.1.145" evidence="7"/>
<feature type="transmembrane region" description="Helical" evidence="7">
    <location>
        <begin position="59"/>
        <end position="79"/>
    </location>
</feature>
<evidence type="ECO:0000256" key="5">
    <source>
        <dbReference type="ARBA" id="ARBA00022989"/>
    </source>
</evidence>
<feature type="transmembrane region" description="Helical" evidence="7">
    <location>
        <begin position="20"/>
        <end position="39"/>
    </location>
</feature>
<keyword evidence="6 7" id="KW-0472">Membrane</keyword>
<feature type="transmembrane region" description="Helical" evidence="7">
    <location>
        <begin position="208"/>
        <end position="228"/>
    </location>
</feature>
<dbReference type="OrthoDB" id="871140at2"/>
<evidence type="ECO:0000256" key="2">
    <source>
        <dbReference type="ARBA" id="ARBA00022475"/>
    </source>
</evidence>
<dbReference type="EMBL" id="JOOZ01000060">
    <property type="protein sequence ID" value="OUL65522.1"/>
    <property type="molecule type" value="Genomic_DNA"/>
</dbReference>
<evidence type="ECO:0000256" key="4">
    <source>
        <dbReference type="ARBA" id="ARBA00022692"/>
    </source>
</evidence>
<dbReference type="PANTHER" id="PTHR30589">
    <property type="entry name" value="PROLIPOPROTEIN DIACYLGLYCERYL TRANSFERASE"/>
    <property type="match status" value="1"/>
</dbReference>
<dbReference type="AlphaFoldDB" id="A0A149TYL3"/>
<dbReference type="Proteomes" id="UP000075360">
    <property type="component" value="Unassembled WGS sequence"/>
</dbReference>
<feature type="transmembrane region" description="Helical" evidence="7">
    <location>
        <begin position="99"/>
        <end position="118"/>
    </location>
</feature>
<comment type="subcellular location">
    <subcellularLocation>
        <location evidence="7">Cell membrane</location>
        <topology evidence="7">Multi-pass membrane protein</topology>
    </subcellularLocation>
</comment>